<accession>A0A3B0RAX4</accession>
<dbReference type="PIRSF" id="PIRSF003085">
    <property type="entry name" value="CMAS"/>
    <property type="match status" value="1"/>
</dbReference>
<evidence type="ECO:0000256" key="4">
    <source>
        <dbReference type="ARBA" id="ARBA00022691"/>
    </source>
</evidence>
<dbReference type="GO" id="GO:0008825">
    <property type="term" value="F:cyclopropane-fatty-acyl-phospholipid synthase activity"/>
    <property type="evidence" value="ECO:0007669"/>
    <property type="project" value="UniProtKB-EC"/>
</dbReference>
<dbReference type="EC" id="2.1.1.79" evidence="6"/>
<dbReference type="GO" id="GO:0008610">
    <property type="term" value="P:lipid biosynthetic process"/>
    <property type="evidence" value="ECO:0007669"/>
    <property type="project" value="InterPro"/>
</dbReference>
<protein>
    <submittedName>
        <fullName evidence="6">Cyclopropane-fatty-acyl-phospholipid synthase</fullName>
        <ecNumber evidence="6">2.1.1.79</ecNumber>
    </submittedName>
</protein>
<comment type="similarity">
    <text evidence="1">Belongs to the CFA/CMAS family.</text>
</comment>
<keyword evidence="4" id="KW-0949">S-adenosyl-L-methionine</keyword>
<dbReference type="CDD" id="cd02440">
    <property type="entry name" value="AdoMet_MTases"/>
    <property type="match status" value="1"/>
</dbReference>
<dbReference type="InterPro" id="IPR029063">
    <property type="entry name" value="SAM-dependent_MTases_sf"/>
</dbReference>
<evidence type="ECO:0000256" key="1">
    <source>
        <dbReference type="ARBA" id="ARBA00010815"/>
    </source>
</evidence>
<evidence type="ECO:0000256" key="3">
    <source>
        <dbReference type="ARBA" id="ARBA00022679"/>
    </source>
</evidence>
<dbReference type="PANTHER" id="PTHR43667:SF1">
    <property type="entry name" value="CYCLOPROPANE-FATTY-ACYL-PHOSPHOLIPID SYNTHASE"/>
    <property type="match status" value="1"/>
</dbReference>
<dbReference type="SUPFAM" id="SSF53335">
    <property type="entry name" value="S-adenosyl-L-methionine-dependent methyltransferases"/>
    <property type="match status" value="1"/>
</dbReference>
<dbReference type="Gene3D" id="3.40.50.150">
    <property type="entry name" value="Vaccinia Virus protein VP39"/>
    <property type="match status" value="1"/>
</dbReference>
<proteinExistence type="inferred from homology"/>
<dbReference type="InterPro" id="IPR050723">
    <property type="entry name" value="CFA/CMAS"/>
</dbReference>
<gene>
    <name evidence="6" type="ORF">MNBD_ALPHA04-942</name>
</gene>
<reference evidence="6" key="1">
    <citation type="submission" date="2018-06" db="EMBL/GenBank/DDBJ databases">
        <authorList>
            <person name="Zhirakovskaya E."/>
        </authorList>
    </citation>
    <scope>NUCLEOTIDE SEQUENCE</scope>
</reference>
<evidence type="ECO:0000256" key="5">
    <source>
        <dbReference type="ARBA" id="ARBA00023098"/>
    </source>
</evidence>
<dbReference type="Pfam" id="PF02353">
    <property type="entry name" value="CMAS"/>
    <property type="match status" value="1"/>
</dbReference>
<evidence type="ECO:0000313" key="6">
    <source>
        <dbReference type="EMBL" id="VAV89442.1"/>
    </source>
</evidence>
<sequence length="412" mass="46737">MSILGRFLGSVIKQGVLTVIHADGSRESFGTSVEGFPDVVIRLTDKAVIRKIMFDPRLGAAEAFMDGRLLVEQGDIMELIQLLRTNRPWERGGALKEPGGFKKLKDFVAGNIDRFNMPGRSKNNVAHHYDIGNNLYKFFLDEDLQYSCAYWPHPDMTLEQAQIAKKAHIAAKLALKPGMRVLDIGCGWGGMALYLHQKTGVEVLGITLSEEQLKIANERAKEAGVADKVKFELIDYRDLVKREAGKFDRIVSVGMFEHVGTPQFGTFFLACANLMTAEGIMLLHTIGRTGSPGITDAFTRKYIFPGGYIPALSETLESSERYRLIPTDIETLRLHYAYTLREWYKRTVKHRDDIVALYDERFYRMWTFYLAGATAAFESGGMCNYQIQFCRNRRTLPLTRDYIGETEKHLMM</sequence>
<evidence type="ECO:0000256" key="2">
    <source>
        <dbReference type="ARBA" id="ARBA00022603"/>
    </source>
</evidence>
<organism evidence="6">
    <name type="scientific">hydrothermal vent metagenome</name>
    <dbReference type="NCBI Taxonomy" id="652676"/>
    <lineage>
        <taxon>unclassified sequences</taxon>
        <taxon>metagenomes</taxon>
        <taxon>ecological metagenomes</taxon>
    </lineage>
</organism>
<name>A0A3B0RAX4_9ZZZZ</name>
<dbReference type="AlphaFoldDB" id="A0A3B0RAX4"/>
<keyword evidence="2 6" id="KW-0489">Methyltransferase</keyword>
<dbReference type="EMBL" id="UOEF01000075">
    <property type="protein sequence ID" value="VAV89442.1"/>
    <property type="molecule type" value="Genomic_DNA"/>
</dbReference>
<keyword evidence="3 6" id="KW-0808">Transferase</keyword>
<dbReference type="InterPro" id="IPR003333">
    <property type="entry name" value="CMAS"/>
</dbReference>
<dbReference type="GO" id="GO:0032259">
    <property type="term" value="P:methylation"/>
    <property type="evidence" value="ECO:0007669"/>
    <property type="project" value="UniProtKB-KW"/>
</dbReference>
<keyword evidence="5" id="KW-0443">Lipid metabolism</keyword>
<dbReference type="PANTHER" id="PTHR43667">
    <property type="entry name" value="CYCLOPROPANE-FATTY-ACYL-PHOSPHOLIPID SYNTHASE"/>
    <property type="match status" value="1"/>
</dbReference>